<dbReference type="InterPro" id="IPR038508">
    <property type="entry name" value="ArfGAP_dom_sf"/>
</dbReference>
<feature type="region of interest" description="Disordered" evidence="2">
    <location>
        <begin position="126"/>
        <end position="194"/>
    </location>
</feature>
<dbReference type="InterPro" id="IPR001164">
    <property type="entry name" value="ArfGAP_dom"/>
</dbReference>
<feature type="compositionally biased region" description="Low complexity" evidence="2">
    <location>
        <begin position="167"/>
        <end position="190"/>
    </location>
</feature>
<evidence type="ECO:0000259" key="3">
    <source>
        <dbReference type="PROSITE" id="PS50115"/>
    </source>
</evidence>
<dbReference type="GO" id="GO:0005096">
    <property type="term" value="F:GTPase activator activity"/>
    <property type="evidence" value="ECO:0007669"/>
    <property type="project" value="InterPro"/>
</dbReference>
<accession>A0A225VW63</accession>
<dbReference type="SUPFAM" id="SSF57863">
    <property type="entry name" value="ArfGap/RecO-like zinc finger"/>
    <property type="match status" value="1"/>
</dbReference>
<dbReference type="InterPro" id="IPR044820">
    <property type="entry name" value="AGD14-like"/>
</dbReference>
<keyword evidence="1" id="KW-0479">Metal-binding</keyword>
<keyword evidence="5" id="KW-1185">Reference proteome</keyword>
<dbReference type="Proteomes" id="UP000198211">
    <property type="component" value="Unassembled WGS sequence"/>
</dbReference>
<dbReference type="InterPro" id="IPR037278">
    <property type="entry name" value="ARFGAP/RecO"/>
</dbReference>
<dbReference type="AlphaFoldDB" id="A0A225VW63"/>
<dbReference type="OrthoDB" id="6036at2759"/>
<dbReference type="Pfam" id="PF01412">
    <property type="entry name" value="ArfGap"/>
    <property type="match status" value="1"/>
</dbReference>
<dbReference type="PANTHER" id="PTHR46085">
    <property type="entry name" value="ARFGAP/RECO-RELATED"/>
    <property type="match status" value="1"/>
</dbReference>
<protein>
    <recommendedName>
        <fullName evidence="3">Arf-GAP domain-containing protein</fullName>
    </recommendedName>
</protein>
<feature type="compositionally biased region" description="Low complexity" evidence="2">
    <location>
        <begin position="131"/>
        <end position="143"/>
    </location>
</feature>
<organism evidence="4 5">
    <name type="scientific">Phytophthora megakarya</name>
    <dbReference type="NCBI Taxonomy" id="4795"/>
    <lineage>
        <taxon>Eukaryota</taxon>
        <taxon>Sar</taxon>
        <taxon>Stramenopiles</taxon>
        <taxon>Oomycota</taxon>
        <taxon>Peronosporomycetes</taxon>
        <taxon>Peronosporales</taxon>
        <taxon>Peronosporaceae</taxon>
        <taxon>Phytophthora</taxon>
    </lineage>
</organism>
<reference evidence="5" key="1">
    <citation type="submission" date="2017-03" db="EMBL/GenBank/DDBJ databases">
        <title>Phytopthora megakarya and P. palmivora, two closely related causual agents of cacao black pod achieved similar genome size and gene model numbers by different mechanisms.</title>
        <authorList>
            <person name="Ali S."/>
            <person name="Shao J."/>
            <person name="Larry D.J."/>
            <person name="Kronmiller B."/>
            <person name="Shen D."/>
            <person name="Strem M.D."/>
            <person name="Melnick R.L."/>
            <person name="Guiltinan M.J."/>
            <person name="Tyler B.M."/>
            <person name="Meinhardt L.W."/>
            <person name="Bailey B.A."/>
        </authorList>
    </citation>
    <scope>NUCLEOTIDE SEQUENCE [LARGE SCALE GENOMIC DNA]</scope>
    <source>
        <strain evidence="5">zdho120</strain>
    </source>
</reference>
<comment type="caution">
    <text evidence="4">The sequence shown here is derived from an EMBL/GenBank/DDBJ whole genome shotgun (WGS) entry which is preliminary data.</text>
</comment>
<keyword evidence="1" id="KW-0863">Zinc-finger</keyword>
<feature type="region of interest" description="Disordered" evidence="2">
    <location>
        <begin position="359"/>
        <end position="421"/>
    </location>
</feature>
<dbReference type="SMART" id="SM00105">
    <property type="entry name" value="ArfGap"/>
    <property type="match status" value="1"/>
</dbReference>
<dbReference type="PROSITE" id="PS50115">
    <property type="entry name" value="ARFGAP"/>
    <property type="match status" value="1"/>
</dbReference>
<dbReference type="PANTHER" id="PTHR46085:SF3">
    <property type="entry name" value="ARF GTPASE ACTIVATING PROTEIN"/>
    <property type="match status" value="1"/>
</dbReference>
<evidence type="ECO:0000256" key="2">
    <source>
        <dbReference type="SAM" id="MobiDB-lite"/>
    </source>
</evidence>
<sequence length="421" mass="44462">AEAEAALNALKKLEVNKTCVNCGNYNRFGHQNICEKVRTFVCSNCKSAHQSYSMRVKSVSMSNWTMYEVDALREQNGGGNAVAARVWLGRWDESQMRKPTKNDPLDYYKQFINRVYNDRAFYDEDGFNAAPSSPNSPSPKTSSRATPAVTAPVSNLLEFDTPKQKKTSNGGFDTFGSTSSSSGNDGWGNFATAPAPVSSDDGFGAFTGAPPANDGFADFSAVPASSDNEAFGAFTSAPPAPTSNSNTFDPFAASGGSVLTPSATSSNGAFDPFAPAPTNQNQNSSANIMKQFNAAPASKDFSVFDGLSAPSLAYGTPQRNNGYGQGRSPAGIGMHGQQQIHMGMGMNIGMGIQQGMGMQQHAGGFQQQQHYQQQQQQQPMGGSAGMNISTYFSPNGVATGGNPGARSNSRDPFAGLGLPQK</sequence>
<evidence type="ECO:0000256" key="1">
    <source>
        <dbReference type="PROSITE-ProRule" id="PRU00288"/>
    </source>
</evidence>
<gene>
    <name evidence="4" type="ORF">PHMEG_00018197</name>
</gene>
<proteinExistence type="predicted"/>
<feature type="compositionally biased region" description="Low complexity" evidence="2">
    <location>
        <begin position="359"/>
        <end position="381"/>
    </location>
</feature>
<evidence type="ECO:0000313" key="5">
    <source>
        <dbReference type="Proteomes" id="UP000198211"/>
    </source>
</evidence>
<dbReference type="GO" id="GO:0008270">
    <property type="term" value="F:zinc ion binding"/>
    <property type="evidence" value="ECO:0007669"/>
    <property type="project" value="UniProtKB-KW"/>
</dbReference>
<feature type="non-terminal residue" evidence="4">
    <location>
        <position position="1"/>
    </location>
</feature>
<name>A0A225VW63_9STRA</name>
<dbReference type="Gene3D" id="1.10.220.150">
    <property type="entry name" value="Arf GTPase activating protein"/>
    <property type="match status" value="1"/>
</dbReference>
<evidence type="ECO:0000313" key="4">
    <source>
        <dbReference type="EMBL" id="OWZ09148.1"/>
    </source>
</evidence>
<keyword evidence="1" id="KW-0862">Zinc</keyword>
<dbReference type="EMBL" id="NBNE01002895">
    <property type="protein sequence ID" value="OWZ09148.1"/>
    <property type="molecule type" value="Genomic_DNA"/>
</dbReference>
<dbReference type="STRING" id="4795.A0A225VW63"/>
<feature type="domain" description="Arf-GAP" evidence="3">
    <location>
        <begin position="4"/>
        <end position="129"/>
    </location>
</feature>